<dbReference type="RefSeq" id="WP_193124434.1">
    <property type="nucleotide sequence ID" value="NZ_JADBGI010000029.1"/>
</dbReference>
<keyword evidence="3" id="KW-1185">Reference proteome</keyword>
<dbReference type="InterPro" id="IPR028087">
    <property type="entry name" value="Tad_N"/>
</dbReference>
<organism evidence="2 3">
    <name type="scientific">Nocardiopsis coralli</name>
    <dbReference type="NCBI Taxonomy" id="2772213"/>
    <lineage>
        <taxon>Bacteria</taxon>
        <taxon>Bacillati</taxon>
        <taxon>Actinomycetota</taxon>
        <taxon>Actinomycetes</taxon>
        <taxon>Streptosporangiales</taxon>
        <taxon>Nocardiopsidaceae</taxon>
        <taxon>Nocardiopsis</taxon>
    </lineage>
</organism>
<dbReference type="EMBL" id="JADBGI010000029">
    <property type="protein sequence ID" value="MBE3001846.1"/>
    <property type="molecule type" value="Genomic_DNA"/>
</dbReference>
<accession>A0ABR9PDD5</accession>
<dbReference type="NCBIfam" id="TIGR03816">
    <property type="entry name" value="tadE_like_DECH"/>
    <property type="match status" value="1"/>
</dbReference>
<evidence type="ECO:0000259" key="1">
    <source>
        <dbReference type="Pfam" id="PF13400"/>
    </source>
</evidence>
<sequence length="120" mass="12318">MRTDTGSATVWWVCLCLLLWSVTLAAAAVAASRLDRDRATTAADLAALAAAARAVHGVSEACDGARATAEANDASLVSCELNGHTVDVTVTVSSTVLDRDVSAHARAGPAHEADTSEVER</sequence>
<reference evidence="2 3" key="1">
    <citation type="submission" date="2020-09" db="EMBL/GenBank/DDBJ databases">
        <title>Diversity and distribution of actinomycetes associated with coral in the coast of Hainan.</title>
        <authorList>
            <person name="Li F."/>
        </authorList>
    </citation>
    <scope>NUCLEOTIDE SEQUENCE [LARGE SCALE GENOMIC DNA]</scope>
    <source>
        <strain evidence="2 3">HNM0947</strain>
    </source>
</reference>
<dbReference type="InterPro" id="IPR021202">
    <property type="entry name" value="Rv3654c-like"/>
</dbReference>
<evidence type="ECO:0000313" key="3">
    <source>
        <dbReference type="Proteomes" id="UP000806528"/>
    </source>
</evidence>
<dbReference type="Pfam" id="PF13400">
    <property type="entry name" value="Tad"/>
    <property type="match status" value="1"/>
</dbReference>
<dbReference type="Proteomes" id="UP000806528">
    <property type="component" value="Unassembled WGS sequence"/>
</dbReference>
<comment type="caution">
    <text evidence="2">The sequence shown here is derived from an EMBL/GenBank/DDBJ whole genome shotgun (WGS) entry which is preliminary data.</text>
</comment>
<name>A0ABR9PDD5_9ACTN</name>
<feature type="domain" description="Putative Flp pilus-assembly TadG-like N-terminal" evidence="1">
    <location>
        <begin position="6"/>
        <end position="52"/>
    </location>
</feature>
<proteinExistence type="predicted"/>
<evidence type="ECO:0000313" key="2">
    <source>
        <dbReference type="EMBL" id="MBE3001846.1"/>
    </source>
</evidence>
<gene>
    <name evidence="2" type="ORF">IDM40_24580</name>
</gene>
<protein>
    <submittedName>
        <fullName evidence="2">Flp pilus-assembly TadE/G-like family protein</fullName>
    </submittedName>
</protein>